<organism evidence="4 5">
    <name type="scientific">Haloplanus rallus</name>
    <dbReference type="NCBI Taxonomy" id="1816183"/>
    <lineage>
        <taxon>Archaea</taxon>
        <taxon>Methanobacteriati</taxon>
        <taxon>Methanobacteriota</taxon>
        <taxon>Stenosarchaea group</taxon>
        <taxon>Halobacteria</taxon>
        <taxon>Halobacteriales</taxon>
        <taxon>Haloferacaceae</taxon>
        <taxon>Haloplanus</taxon>
    </lineage>
</organism>
<dbReference type="AlphaFoldDB" id="A0A6B9FDQ3"/>
<dbReference type="EMBL" id="CP034345">
    <property type="protein sequence ID" value="QGX94229.1"/>
    <property type="molecule type" value="Genomic_DNA"/>
</dbReference>
<dbReference type="Gene3D" id="3.30.1330.120">
    <property type="entry name" value="2-methylcitrate dehydratase PrpD"/>
    <property type="match status" value="1"/>
</dbReference>
<dbReference type="SUPFAM" id="SSF103378">
    <property type="entry name" value="2-methylcitrate dehydratase PrpD"/>
    <property type="match status" value="1"/>
</dbReference>
<evidence type="ECO:0000259" key="2">
    <source>
        <dbReference type="Pfam" id="PF03972"/>
    </source>
</evidence>
<evidence type="ECO:0000313" key="4">
    <source>
        <dbReference type="EMBL" id="QGX94229.1"/>
    </source>
</evidence>
<dbReference type="Proteomes" id="UP000428325">
    <property type="component" value="Chromosome"/>
</dbReference>
<dbReference type="InterPro" id="IPR042183">
    <property type="entry name" value="MmgE/PrpD_sf_1"/>
</dbReference>
<protein>
    <submittedName>
        <fullName evidence="4">MmgE/PrpD family protein</fullName>
    </submittedName>
</protein>
<dbReference type="GO" id="GO:0016829">
    <property type="term" value="F:lyase activity"/>
    <property type="evidence" value="ECO:0007669"/>
    <property type="project" value="InterPro"/>
</dbReference>
<sequence>MPPHTERTVIKQGVGWDPRRRPRRLMSRRSVRARMPTPERAIAEFVSTVTYGDLPASVVDTVTRAFVDTVGVTLAGSVADAGRRAAAATGVDPDEAALGERLGVDADAATEGAFRVGTAGHALDYDDMSRAMDGHPSVTLVPPLLTLAREADASGRDLITAYVAGFEAACALAAPITPGHYEAGWHATATLGTFGATAAAANLLDMDAETTERALNAAASMPAGLKRNFGSALKPAHAGLCSRSGVTAARMAESGFTADGTAISGDGGFWDLYGAGERGAFDVGDGLRLESNGIDRKSYPCCYFTHTAIAATRSLVEGGVDPSAVERVDVTASAAAADALRYPDPETATESKFSMEHAVACALVRDRVGLDAFEAAALEDPTVSALRERVDFAADPDRPYDSYGTTVEIITRTDTVVGRRDHPPGAHEEPLSEATLRTKFDECAGRVLPSGRVDDLHDLLSALPERDDVAGALTAV</sequence>
<evidence type="ECO:0000313" key="5">
    <source>
        <dbReference type="Proteomes" id="UP000428325"/>
    </source>
</evidence>
<dbReference type="InterPro" id="IPR045336">
    <property type="entry name" value="MmgE_PrpD_N"/>
</dbReference>
<comment type="similarity">
    <text evidence="1">Belongs to the PrpD family.</text>
</comment>
<dbReference type="InterPro" id="IPR045337">
    <property type="entry name" value="MmgE_PrpD_C"/>
</dbReference>
<dbReference type="Pfam" id="PF03972">
    <property type="entry name" value="MmgE_PrpD_N"/>
    <property type="match status" value="1"/>
</dbReference>
<name>A0A6B9FDQ3_9EURY</name>
<keyword evidence="5" id="KW-1185">Reference proteome</keyword>
<dbReference type="PANTHER" id="PTHR16943">
    <property type="entry name" value="2-METHYLCITRATE DEHYDRATASE-RELATED"/>
    <property type="match status" value="1"/>
</dbReference>
<dbReference type="Gene3D" id="1.10.4100.10">
    <property type="entry name" value="2-methylcitrate dehydratase PrpD"/>
    <property type="match status" value="1"/>
</dbReference>
<accession>A0A6B9FDQ3</accession>
<reference evidence="4 5" key="1">
    <citation type="submission" date="2018-12" db="EMBL/GenBank/DDBJ databases">
        <title>Complete genome sequence of Haloplanus rallus MBLA0036.</title>
        <authorList>
            <person name="Nam Y.-d."/>
            <person name="Kang J."/>
            <person name="Chung W.-H."/>
            <person name="Park Y.S."/>
        </authorList>
    </citation>
    <scope>NUCLEOTIDE SEQUENCE [LARGE SCALE GENOMIC DNA]</scope>
    <source>
        <strain evidence="4 5">MBLA0036</strain>
    </source>
</reference>
<dbReference type="Pfam" id="PF19305">
    <property type="entry name" value="MmgE_PrpD_C"/>
    <property type="match status" value="1"/>
</dbReference>
<gene>
    <name evidence="4" type="ORF">EI982_05230</name>
</gene>
<dbReference type="InterPro" id="IPR042188">
    <property type="entry name" value="MmgE/PrpD_sf_2"/>
</dbReference>
<dbReference type="InterPro" id="IPR005656">
    <property type="entry name" value="MmgE_PrpD"/>
</dbReference>
<dbReference type="InterPro" id="IPR036148">
    <property type="entry name" value="MmgE/PrpD_sf"/>
</dbReference>
<proteinExistence type="inferred from homology"/>
<evidence type="ECO:0000256" key="1">
    <source>
        <dbReference type="ARBA" id="ARBA00006174"/>
    </source>
</evidence>
<feature type="domain" description="MmgE/PrpD C-terminal" evidence="3">
    <location>
        <begin position="299"/>
        <end position="452"/>
    </location>
</feature>
<feature type="domain" description="MmgE/PrpD N-terminal" evidence="2">
    <location>
        <begin position="41"/>
        <end position="276"/>
    </location>
</feature>
<dbReference type="KEGG" id="hra:EI982_05230"/>
<dbReference type="PANTHER" id="PTHR16943:SF8">
    <property type="entry name" value="2-METHYLCITRATE DEHYDRATASE"/>
    <property type="match status" value="1"/>
</dbReference>
<evidence type="ECO:0000259" key="3">
    <source>
        <dbReference type="Pfam" id="PF19305"/>
    </source>
</evidence>